<evidence type="ECO:0000313" key="3">
    <source>
        <dbReference type="Proteomes" id="UP000248079"/>
    </source>
</evidence>
<proteinExistence type="predicted"/>
<dbReference type="SUPFAM" id="SSF48371">
    <property type="entry name" value="ARM repeat"/>
    <property type="match status" value="1"/>
</dbReference>
<dbReference type="Proteomes" id="UP000248079">
    <property type="component" value="Unassembled WGS sequence"/>
</dbReference>
<keyword evidence="1" id="KW-0812">Transmembrane</keyword>
<protein>
    <recommendedName>
        <fullName evidence="4">HEAT repeat domain-containing protein</fullName>
    </recommendedName>
</protein>
<reference evidence="2 3" key="1">
    <citation type="submission" date="2018-05" db="EMBL/GenBank/DDBJ databases">
        <title>Marinifilum breve JC075T sp. nov., a marine bacterium isolated from Yongle Blue Hole in the South China Sea.</title>
        <authorList>
            <person name="Fu T."/>
        </authorList>
    </citation>
    <scope>NUCLEOTIDE SEQUENCE [LARGE SCALE GENOMIC DNA]</scope>
    <source>
        <strain evidence="2 3">JC075</strain>
    </source>
</reference>
<name>A0A2V4A382_9BACT</name>
<dbReference type="InterPro" id="IPR016024">
    <property type="entry name" value="ARM-type_fold"/>
</dbReference>
<evidence type="ECO:0000256" key="1">
    <source>
        <dbReference type="SAM" id="Phobius"/>
    </source>
</evidence>
<dbReference type="InterPro" id="IPR011989">
    <property type="entry name" value="ARM-like"/>
</dbReference>
<accession>A0A2V4A382</accession>
<comment type="caution">
    <text evidence="2">The sequence shown here is derived from an EMBL/GenBank/DDBJ whole genome shotgun (WGS) entry which is preliminary data.</text>
</comment>
<sequence length="399" mass="46790">MLLLDQYIILFDFQELMNSVPDLLFIVFELLGSIVERIQAIINYTFERLPYNALNRLIVYMIMVFFISLMLLLPTILISKLYLAYQKTRYNQIHVKYSKAIIAYLIGNKEANDICDQTKLKSSRFHRNVMIDVLMAIDKAENKTVSDKIRALYLDLKLNQESIRKLDKFSWNKKIFGIRELSHMRVKSENQKIISFQQKNNDVLRIESQMGLIKLLPFVPFAFLDSQEKPFTVWEQINVFDLIRKNRIEIPEFHLWLDHWNDSVVMFCLDMIRVLKQKQAAPKVLELINHDNDFVKGKVIKTLIDLESYEAIAKLKEMYHLEESPNQLNILRSIGQLKMESEINFLEDKLKSDEFKIRMEACKSIAKIGETGVARLNALSVNADEELKGIINHVLDPRI</sequence>
<dbReference type="AlphaFoldDB" id="A0A2V4A382"/>
<evidence type="ECO:0000313" key="2">
    <source>
        <dbReference type="EMBL" id="PXY02968.1"/>
    </source>
</evidence>
<dbReference type="OrthoDB" id="1454284at2"/>
<dbReference type="Gene3D" id="1.25.10.10">
    <property type="entry name" value="Leucine-rich Repeat Variant"/>
    <property type="match status" value="1"/>
</dbReference>
<evidence type="ECO:0008006" key="4">
    <source>
        <dbReference type="Google" id="ProtNLM"/>
    </source>
</evidence>
<gene>
    <name evidence="2" type="ORF">DF185_02410</name>
</gene>
<feature type="transmembrane region" description="Helical" evidence="1">
    <location>
        <begin position="58"/>
        <end position="83"/>
    </location>
</feature>
<dbReference type="EMBL" id="QFLI01000001">
    <property type="protein sequence ID" value="PXY02968.1"/>
    <property type="molecule type" value="Genomic_DNA"/>
</dbReference>
<keyword evidence="3" id="KW-1185">Reference proteome</keyword>
<keyword evidence="1" id="KW-0472">Membrane</keyword>
<organism evidence="2 3">
    <name type="scientific">Marinifilum breve</name>
    <dbReference type="NCBI Taxonomy" id="2184082"/>
    <lineage>
        <taxon>Bacteria</taxon>
        <taxon>Pseudomonadati</taxon>
        <taxon>Bacteroidota</taxon>
        <taxon>Bacteroidia</taxon>
        <taxon>Marinilabiliales</taxon>
        <taxon>Marinifilaceae</taxon>
    </lineage>
</organism>
<dbReference type="RefSeq" id="WP_110359125.1">
    <property type="nucleotide sequence ID" value="NZ_QFLI01000001.1"/>
</dbReference>
<keyword evidence="1" id="KW-1133">Transmembrane helix</keyword>